<keyword evidence="12" id="KW-0966">Cell projection</keyword>
<evidence type="ECO:0000259" key="18">
    <source>
        <dbReference type="PROSITE" id="PS50067"/>
    </source>
</evidence>
<dbReference type="GO" id="GO:0005874">
    <property type="term" value="C:microtubule"/>
    <property type="evidence" value="ECO:0007669"/>
    <property type="project" value="UniProtKB-KW"/>
</dbReference>
<keyword evidence="8" id="KW-0175">Coiled coil</keyword>
<keyword evidence="20" id="KW-1185">Reference proteome</keyword>
<dbReference type="EMBL" id="JAEAOA010002171">
    <property type="protein sequence ID" value="KAK3593507.1"/>
    <property type="molecule type" value="Genomic_DNA"/>
</dbReference>
<comment type="subunit">
    <text evidence="14">Interacts with HYDIN.</text>
</comment>
<evidence type="ECO:0000256" key="2">
    <source>
        <dbReference type="ARBA" id="ARBA00022490"/>
    </source>
</evidence>
<dbReference type="PROSITE" id="PS00411">
    <property type="entry name" value="KINESIN_MOTOR_1"/>
    <property type="match status" value="1"/>
</dbReference>
<evidence type="ECO:0000256" key="16">
    <source>
        <dbReference type="RuleBase" id="RU000394"/>
    </source>
</evidence>
<dbReference type="PROSITE" id="PS50067">
    <property type="entry name" value="KINESIN_MOTOR_2"/>
    <property type="match status" value="1"/>
</dbReference>
<feature type="region of interest" description="Disordered" evidence="17">
    <location>
        <begin position="512"/>
        <end position="620"/>
    </location>
</feature>
<gene>
    <name evidence="19" type="ORF">CHS0354_037030</name>
</gene>
<feature type="binding site" evidence="15">
    <location>
        <begin position="121"/>
        <end position="128"/>
    </location>
    <ligand>
        <name>ATP</name>
        <dbReference type="ChEBI" id="CHEBI:30616"/>
    </ligand>
</feature>
<comment type="similarity">
    <text evidence="15 16">Belongs to the TRAFAC class myosin-kinesin ATPase superfamily. Kinesin family.</text>
</comment>
<name>A0AAE0VY45_9BIVA</name>
<evidence type="ECO:0000256" key="8">
    <source>
        <dbReference type="ARBA" id="ARBA00023054"/>
    </source>
</evidence>
<dbReference type="InterPro" id="IPR027640">
    <property type="entry name" value="Kinesin-like_fam"/>
</dbReference>
<dbReference type="GO" id="GO:0003777">
    <property type="term" value="F:microtubule motor activity"/>
    <property type="evidence" value="ECO:0007669"/>
    <property type="project" value="InterPro"/>
</dbReference>
<evidence type="ECO:0000256" key="9">
    <source>
        <dbReference type="ARBA" id="ARBA00023069"/>
    </source>
</evidence>
<dbReference type="InterPro" id="IPR056524">
    <property type="entry name" value="KIF6/9_C"/>
</dbReference>
<comment type="subcellular location">
    <subcellularLocation>
        <location evidence="1">Cytoplasm</location>
        <location evidence="1">Cytoskeleton</location>
        <location evidence="1">Flagellum axoneme</location>
    </subcellularLocation>
</comment>
<protein>
    <recommendedName>
        <fullName evidence="16">Kinesin-like protein</fullName>
    </recommendedName>
</protein>
<dbReference type="Gene3D" id="3.40.850.10">
    <property type="entry name" value="Kinesin motor domain"/>
    <property type="match status" value="1"/>
</dbReference>
<dbReference type="SUPFAM" id="SSF52540">
    <property type="entry name" value="P-loop containing nucleoside triphosphate hydrolases"/>
    <property type="match status" value="1"/>
</dbReference>
<evidence type="ECO:0000256" key="5">
    <source>
        <dbReference type="ARBA" id="ARBA00022741"/>
    </source>
</evidence>
<evidence type="ECO:0000313" key="19">
    <source>
        <dbReference type="EMBL" id="KAK3593507.1"/>
    </source>
</evidence>
<feature type="domain" description="Kinesin motor" evidence="18">
    <location>
        <begin position="34"/>
        <end position="370"/>
    </location>
</feature>
<feature type="compositionally biased region" description="Basic and acidic residues" evidence="17">
    <location>
        <begin position="530"/>
        <end position="546"/>
    </location>
</feature>
<keyword evidence="6 15" id="KW-0067">ATP-binding</keyword>
<feature type="compositionally biased region" description="Basic and acidic residues" evidence="17">
    <location>
        <begin position="575"/>
        <end position="588"/>
    </location>
</feature>
<keyword evidence="2" id="KW-0963">Cytoplasm</keyword>
<dbReference type="SMART" id="SM00129">
    <property type="entry name" value="KISc"/>
    <property type="match status" value="1"/>
</dbReference>
<keyword evidence="3" id="KW-0597">Phosphoprotein</keyword>
<evidence type="ECO:0000256" key="15">
    <source>
        <dbReference type="PROSITE-ProRule" id="PRU00283"/>
    </source>
</evidence>
<keyword evidence="7" id="KW-0282">Flagellum</keyword>
<reference evidence="19" key="2">
    <citation type="journal article" date="2021" name="Genome Biol. Evol.">
        <title>Developing a high-quality reference genome for a parasitic bivalve with doubly uniparental inheritance (Bivalvia: Unionida).</title>
        <authorList>
            <person name="Smith C.H."/>
        </authorList>
    </citation>
    <scope>NUCLEOTIDE SEQUENCE</scope>
    <source>
        <strain evidence="19">CHS0354</strain>
        <tissue evidence="19">Mantle</tissue>
    </source>
</reference>
<evidence type="ECO:0000313" key="20">
    <source>
        <dbReference type="Proteomes" id="UP001195483"/>
    </source>
</evidence>
<organism evidence="19 20">
    <name type="scientific">Potamilus streckersoni</name>
    <dbReference type="NCBI Taxonomy" id="2493646"/>
    <lineage>
        <taxon>Eukaryota</taxon>
        <taxon>Metazoa</taxon>
        <taxon>Spiralia</taxon>
        <taxon>Lophotrochozoa</taxon>
        <taxon>Mollusca</taxon>
        <taxon>Bivalvia</taxon>
        <taxon>Autobranchia</taxon>
        <taxon>Heteroconchia</taxon>
        <taxon>Palaeoheterodonta</taxon>
        <taxon>Unionida</taxon>
        <taxon>Unionoidea</taxon>
        <taxon>Unionidae</taxon>
        <taxon>Ambleminae</taxon>
        <taxon>Lampsilini</taxon>
        <taxon>Potamilus</taxon>
    </lineage>
</organism>
<keyword evidence="9" id="KW-0969">Cilium</keyword>
<dbReference type="InterPro" id="IPR027417">
    <property type="entry name" value="P-loop_NTPase"/>
</dbReference>
<keyword evidence="10 15" id="KW-0505">Motor protein</keyword>
<keyword evidence="11" id="KW-0206">Cytoskeleton</keyword>
<dbReference type="PANTHER" id="PTHR47968">
    <property type="entry name" value="CENTROMERE PROTEIN E"/>
    <property type="match status" value="1"/>
</dbReference>
<feature type="compositionally biased region" description="Polar residues" evidence="17">
    <location>
        <begin position="1"/>
        <end position="22"/>
    </location>
</feature>
<feature type="region of interest" description="Disordered" evidence="17">
    <location>
        <begin position="1"/>
        <end position="35"/>
    </location>
</feature>
<evidence type="ECO:0000256" key="13">
    <source>
        <dbReference type="ARBA" id="ARBA00059553"/>
    </source>
</evidence>
<evidence type="ECO:0000256" key="4">
    <source>
        <dbReference type="ARBA" id="ARBA00022701"/>
    </source>
</evidence>
<evidence type="ECO:0000256" key="11">
    <source>
        <dbReference type="ARBA" id="ARBA00023212"/>
    </source>
</evidence>
<accession>A0AAE0VY45</accession>
<proteinExistence type="inferred from homology"/>
<evidence type="ECO:0000256" key="7">
    <source>
        <dbReference type="ARBA" id="ARBA00022846"/>
    </source>
</evidence>
<comment type="caution">
    <text evidence="19">The sequence shown here is derived from an EMBL/GenBank/DDBJ whole genome shotgun (WGS) entry which is preliminary data.</text>
</comment>
<evidence type="ECO:0000256" key="3">
    <source>
        <dbReference type="ARBA" id="ARBA00022553"/>
    </source>
</evidence>
<evidence type="ECO:0000256" key="17">
    <source>
        <dbReference type="SAM" id="MobiDB-lite"/>
    </source>
</evidence>
<sequence>MYSRDNSGYSAISHQSRGSIARSNEPKQTKKNKRVQVWARVRPTAYFAHDMIELLPDGKSINIHMKRDARKGVVNNQILDWSFRMDGIFHNSSQDQVFETVSSEIVTSALDGYNGTMLCYGQTGAGKTFTMTGATENYRHRGLIPRSITQLFREIEERPEFGITVRISYLEIYNETMFDLLSTLPDSWSQVDQQSMVITENEDGVYVKGLSCHLVQNEEEALNLLFEGETNRAIAAHSLNKISSRSHCIFTVYIETRSRVQSNARYTVSKLNFVDLAGSERLGKTKSEGKTQTEAMYINKSLSFLEQVIIALADRKREHIPFRQSKLTHCLKDSIGGNSNTLLIANIWGEGSQIEETVSTMRFATRMMCVATEPAINEVFDPAVLVKKLQKEIMHLKNELAMHDTLTNRSQIVYDPLSEQQKYEIKQQVRRYLEGNLDEIDIVNIRQIQGVFESFREIYQQMEKDVEERLRHKFALIDRTDPAAIAAAQQAGIPITDDGILVGESDNTGFGVGVAPRSAKADPSSVVQLRKKEKEKEKKKTGRETKSPVAGRTAGSPAQSTKGDKREGSPSLHTPQEKDKKDDTEDRTSPTSSAGGISKIEKQARPSTPPTRTAAFEEFKQEKGSEINRILIENKEILAKKKQQYAETARGINQTKMDIDSCRAKLDRLKEEREANGPVYNEDGDVVISEDEFVEIKKLKDLKQKYRTDFEDLKMLKAEVQYCQKLVDQCRQRLIQEFDNWYAENFLNQVDEGQQSSMAAGHGIRPGVFIPFNPNALPEDEQEKFDRLQTELLMHDPDSAAYYNAKLRTERRKIYETAMSQPQPAYRKPGTPTMRIRNQPPNMLQVQN</sequence>
<evidence type="ECO:0000256" key="6">
    <source>
        <dbReference type="ARBA" id="ARBA00022840"/>
    </source>
</evidence>
<dbReference type="Pfam" id="PF00225">
    <property type="entry name" value="Kinesin"/>
    <property type="match status" value="1"/>
</dbReference>
<dbReference type="GO" id="GO:0007018">
    <property type="term" value="P:microtubule-based movement"/>
    <property type="evidence" value="ECO:0007669"/>
    <property type="project" value="InterPro"/>
</dbReference>
<dbReference type="GO" id="GO:0005524">
    <property type="term" value="F:ATP binding"/>
    <property type="evidence" value="ECO:0007669"/>
    <property type="project" value="UniProtKB-UniRule"/>
</dbReference>
<dbReference type="InterPro" id="IPR036961">
    <property type="entry name" value="Kinesin_motor_dom_sf"/>
</dbReference>
<dbReference type="PANTHER" id="PTHR47968:SF62">
    <property type="entry name" value="KINESIN FAMILY MEMBER 5A"/>
    <property type="match status" value="1"/>
</dbReference>
<keyword evidence="5 15" id="KW-0547">Nucleotide-binding</keyword>
<reference evidence="19" key="1">
    <citation type="journal article" date="2021" name="Genome Biol. Evol.">
        <title>A High-Quality Reference Genome for a Parasitic Bivalve with Doubly Uniparental Inheritance (Bivalvia: Unionida).</title>
        <authorList>
            <person name="Smith C.H."/>
        </authorList>
    </citation>
    <scope>NUCLEOTIDE SEQUENCE</scope>
    <source>
        <strain evidence="19">CHS0354</strain>
    </source>
</reference>
<reference evidence="19" key="3">
    <citation type="submission" date="2023-05" db="EMBL/GenBank/DDBJ databases">
        <authorList>
            <person name="Smith C.H."/>
        </authorList>
    </citation>
    <scope>NUCLEOTIDE SEQUENCE</scope>
    <source>
        <strain evidence="19">CHS0354</strain>
        <tissue evidence="19">Mantle</tissue>
    </source>
</reference>
<dbReference type="PRINTS" id="PR00380">
    <property type="entry name" value="KINESINHEAVY"/>
</dbReference>
<evidence type="ECO:0000256" key="12">
    <source>
        <dbReference type="ARBA" id="ARBA00023273"/>
    </source>
</evidence>
<evidence type="ECO:0000256" key="1">
    <source>
        <dbReference type="ARBA" id="ARBA00004611"/>
    </source>
</evidence>
<dbReference type="InterPro" id="IPR019821">
    <property type="entry name" value="Kinesin_motor_CS"/>
</dbReference>
<feature type="compositionally biased region" description="Polar residues" evidence="17">
    <location>
        <begin position="839"/>
        <end position="848"/>
    </location>
</feature>
<feature type="region of interest" description="Disordered" evidence="17">
    <location>
        <begin position="821"/>
        <end position="848"/>
    </location>
</feature>
<dbReference type="AlphaFoldDB" id="A0AAE0VY45"/>
<evidence type="ECO:0000256" key="10">
    <source>
        <dbReference type="ARBA" id="ARBA00023175"/>
    </source>
</evidence>
<dbReference type="GO" id="GO:0008017">
    <property type="term" value="F:microtubule binding"/>
    <property type="evidence" value="ECO:0007669"/>
    <property type="project" value="InterPro"/>
</dbReference>
<dbReference type="Proteomes" id="UP001195483">
    <property type="component" value="Unassembled WGS sequence"/>
</dbReference>
<evidence type="ECO:0000256" key="14">
    <source>
        <dbReference type="ARBA" id="ARBA00063408"/>
    </source>
</evidence>
<dbReference type="Pfam" id="PF23735">
    <property type="entry name" value="KIF9"/>
    <property type="match status" value="1"/>
</dbReference>
<comment type="function">
    <text evidence="13">Essential for normal male fertility and for progressive motility of spermatozoa.</text>
</comment>
<dbReference type="InterPro" id="IPR001752">
    <property type="entry name" value="Kinesin_motor_dom"/>
</dbReference>
<keyword evidence="4 16" id="KW-0493">Microtubule</keyword>
<dbReference type="FunFam" id="3.40.850.10:FF:000040">
    <property type="entry name" value="Kinesin-like protein"/>
    <property type="match status" value="1"/>
</dbReference>